<protein>
    <recommendedName>
        <fullName evidence="3">DUF1857-domain-containing protein</fullName>
    </recommendedName>
</protein>
<accession>A0ABR4ADA4</accession>
<dbReference type="EMBL" id="JBEFKJ010000013">
    <property type="protein sequence ID" value="KAL2042841.1"/>
    <property type="molecule type" value="Genomic_DNA"/>
</dbReference>
<comment type="caution">
    <text evidence="1">The sequence shown here is derived from an EMBL/GenBank/DDBJ whole genome shotgun (WGS) entry which is preliminary data.</text>
</comment>
<keyword evidence="2" id="KW-1185">Reference proteome</keyword>
<dbReference type="InterPro" id="IPR015075">
    <property type="entry name" value="AtaL"/>
</dbReference>
<sequence length="167" mass="19138">MVTIHQSQTYPINPPSASPPLTLAEMWQVMLLKCRKPELFVAPMSSSHVIEETPTFMKRTITMKTDADLPHGEQTEELQIRAPWKIDFFNLSTGAFVNNTISQGTDEEDLYLTFYFEWPYPDLIEGSEEAREMEGKLWGMARAVVKHTIDYAREMKREGKLGKGEGH</sequence>
<dbReference type="InterPro" id="IPR023393">
    <property type="entry name" value="START-like_dom_sf"/>
</dbReference>
<dbReference type="Proteomes" id="UP001590950">
    <property type="component" value="Unassembled WGS sequence"/>
</dbReference>
<organism evidence="1 2">
    <name type="scientific">Stereocaulon virgatum</name>
    <dbReference type="NCBI Taxonomy" id="373712"/>
    <lineage>
        <taxon>Eukaryota</taxon>
        <taxon>Fungi</taxon>
        <taxon>Dikarya</taxon>
        <taxon>Ascomycota</taxon>
        <taxon>Pezizomycotina</taxon>
        <taxon>Lecanoromycetes</taxon>
        <taxon>OSLEUM clade</taxon>
        <taxon>Lecanoromycetidae</taxon>
        <taxon>Lecanorales</taxon>
        <taxon>Lecanorineae</taxon>
        <taxon>Stereocaulaceae</taxon>
        <taxon>Stereocaulon</taxon>
    </lineage>
</organism>
<dbReference type="Gene3D" id="3.30.530.20">
    <property type="match status" value="1"/>
</dbReference>
<evidence type="ECO:0008006" key="3">
    <source>
        <dbReference type="Google" id="ProtNLM"/>
    </source>
</evidence>
<proteinExistence type="predicted"/>
<dbReference type="SUPFAM" id="SSF55961">
    <property type="entry name" value="Bet v1-like"/>
    <property type="match status" value="1"/>
</dbReference>
<evidence type="ECO:0000313" key="2">
    <source>
        <dbReference type="Proteomes" id="UP001590950"/>
    </source>
</evidence>
<dbReference type="Pfam" id="PF08982">
    <property type="entry name" value="AtaL"/>
    <property type="match status" value="1"/>
</dbReference>
<gene>
    <name evidence="1" type="ORF">N7G274_004601</name>
</gene>
<name>A0ABR4ADA4_9LECA</name>
<evidence type="ECO:0000313" key="1">
    <source>
        <dbReference type="EMBL" id="KAL2042841.1"/>
    </source>
</evidence>
<reference evidence="1 2" key="1">
    <citation type="submission" date="2024-09" db="EMBL/GenBank/DDBJ databases">
        <title>Rethinking Asexuality: The Enigmatic Case of Functional Sexual Genes in Lepraria (Stereocaulaceae).</title>
        <authorList>
            <person name="Doellman M."/>
            <person name="Sun Y."/>
            <person name="Barcenas-Pena A."/>
            <person name="Lumbsch H.T."/>
            <person name="Grewe F."/>
        </authorList>
    </citation>
    <scope>NUCLEOTIDE SEQUENCE [LARGE SCALE GENOMIC DNA]</scope>
    <source>
        <strain evidence="1 2">Mercado 3170</strain>
    </source>
</reference>